<protein>
    <submittedName>
        <fullName evidence="4">Helix-turn-helix domain-containing protein</fullName>
    </submittedName>
</protein>
<dbReference type="CDD" id="cd00093">
    <property type="entry name" value="HTH_XRE"/>
    <property type="match status" value="1"/>
</dbReference>
<dbReference type="SMART" id="SM00530">
    <property type="entry name" value="HTH_XRE"/>
    <property type="match status" value="1"/>
</dbReference>
<dbReference type="InterPro" id="IPR010982">
    <property type="entry name" value="Lambda_DNA-bd_dom_sf"/>
</dbReference>
<evidence type="ECO:0000313" key="5">
    <source>
        <dbReference type="Proteomes" id="UP000784700"/>
    </source>
</evidence>
<dbReference type="EMBL" id="QUBG01000003">
    <property type="protein sequence ID" value="TPR44262.1"/>
    <property type="molecule type" value="Genomic_DNA"/>
</dbReference>
<evidence type="ECO:0000256" key="1">
    <source>
        <dbReference type="ARBA" id="ARBA00023125"/>
    </source>
</evidence>
<feature type="domain" description="HTH cro/C1-type" evidence="3">
    <location>
        <begin position="7"/>
        <end position="60"/>
    </location>
</feature>
<reference evidence="4" key="1">
    <citation type="submission" date="2018-08" db="EMBL/GenBank/DDBJ databases">
        <title>Comparative genomics of wild bee and flower associated Lactobacillus reveals potential adaptation to the bee host.</title>
        <authorList>
            <person name="Vuong H.Q."/>
            <person name="Mcfrederick Q.S."/>
        </authorList>
    </citation>
    <scope>NUCLEOTIDE SEQUENCE</scope>
    <source>
        <strain evidence="4">HV_63</strain>
    </source>
</reference>
<keyword evidence="2" id="KW-0812">Transmembrane</keyword>
<comment type="caution">
    <text evidence="4">The sequence shown here is derived from an EMBL/GenBank/DDBJ whole genome shotgun (WGS) entry which is preliminary data.</text>
</comment>
<dbReference type="GO" id="GO:0003677">
    <property type="term" value="F:DNA binding"/>
    <property type="evidence" value="ECO:0007669"/>
    <property type="project" value="UniProtKB-KW"/>
</dbReference>
<dbReference type="Pfam" id="PF01381">
    <property type="entry name" value="HTH_3"/>
    <property type="match status" value="1"/>
</dbReference>
<sequence>MKNKTLIRELRKQKGWTQENLAEKCNLSVRTIQRLESGEDGNLTTLNLVAKAFEVKIGDLFESIGNSSKEKDISDYSENQSEQVEQRRMVQQLYTIVRLLFIVIMIGVAPFIQHFGLLWAIMWPIGFMLLKIINSTWFNTLLDKKYPLTRGVNIKKYTQK</sequence>
<evidence type="ECO:0000259" key="3">
    <source>
        <dbReference type="PROSITE" id="PS50943"/>
    </source>
</evidence>
<accession>A0A9Q8IM67</accession>
<dbReference type="RefSeq" id="WP_140936243.1">
    <property type="nucleotide sequence ID" value="NZ_QUBF01000003.1"/>
</dbReference>
<dbReference type="PROSITE" id="PS50943">
    <property type="entry name" value="HTH_CROC1"/>
    <property type="match status" value="1"/>
</dbReference>
<keyword evidence="2" id="KW-0472">Membrane</keyword>
<feature type="transmembrane region" description="Helical" evidence="2">
    <location>
        <begin position="93"/>
        <end position="112"/>
    </location>
</feature>
<dbReference type="Gene3D" id="1.10.260.40">
    <property type="entry name" value="lambda repressor-like DNA-binding domains"/>
    <property type="match status" value="1"/>
</dbReference>
<feature type="transmembrane region" description="Helical" evidence="2">
    <location>
        <begin position="118"/>
        <end position="138"/>
    </location>
</feature>
<dbReference type="SUPFAM" id="SSF47413">
    <property type="entry name" value="lambda repressor-like DNA-binding domains"/>
    <property type="match status" value="1"/>
</dbReference>
<dbReference type="PANTHER" id="PTHR46558">
    <property type="entry name" value="TRACRIPTIONAL REGULATORY PROTEIN-RELATED-RELATED"/>
    <property type="match status" value="1"/>
</dbReference>
<keyword evidence="1" id="KW-0238">DNA-binding</keyword>
<dbReference type="PANTHER" id="PTHR46558:SF4">
    <property type="entry name" value="DNA-BIDING PHAGE PROTEIN"/>
    <property type="match status" value="1"/>
</dbReference>
<dbReference type="InterPro" id="IPR001387">
    <property type="entry name" value="Cro/C1-type_HTH"/>
</dbReference>
<proteinExistence type="predicted"/>
<name>A0A9Q8IM67_9LACO</name>
<evidence type="ECO:0000256" key="2">
    <source>
        <dbReference type="SAM" id="Phobius"/>
    </source>
</evidence>
<dbReference type="GeneID" id="58108471"/>
<gene>
    <name evidence="4" type="ORF">DY130_04270</name>
</gene>
<keyword evidence="2" id="KW-1133">Transmembrane helix</keyword>
<evidence type="ECO:0000313" key="4">
    <source>
        <dbReference type="EMBL" id="TPR44262.1"/>
    </source>
</evidence>
<dbReference type="Proteomes" id="UP000784700">
    <property type="component" value="Unassembled WGS sequence"/>
</dbReference>
<dbReference type="AlphaFoldDB" id="A0A9Q8IM67"/>
<organism evidence="4 5">
    <name type="scientific">Apilactobacillus micheneri</name>
    <dbReference type="NCBI Taxonomy" id="1899430"/>
    <lineage>
        <taxon>Bacteria</taxon>
        <taxon>Bacillati</taxon>
        <taxon>Bacillota</taxon>
        <taxon>Bacilli</taxon>
        <taxon>Lactobacillales</taxon>
        <taxon>Lactobacillaceae</taxon>
        <taxon>Apilactobacillus</taxon>
    </lineage>
</organism>